<evidence type="ECO:0000256" key="4">
    <source>
        <dbReference type="ARBA" id="ARBA00022840"/>
    </source>
</evidence>
<dbReference type="InterPro" id="IPR013563">
    <property type="entry name" value="Oligopep_ABC_C"/>
</dbReference>
<dbReference type="STRING" id="39029.BSR42_08880"/>
<comment type="similarity">
    <text evidence="1">Belongs to the ABC transporter superfamily.</text>
</comment>
<dbReference type="Pfam" id="PF08352">
    <property type="entry name" value="oligo_HPY"/>
    <property type="match status" value="1"/>
</dbReference>
<evidence type="ECO:0000256" key="2">
    <source>
        <dbReference type="ARBA" id="ARBA00022448"/>
    </source>
</evidence>
<name>A0A0J6ZN18_9FIRM</name>
<dbReference type="OrthoDB" id="9779287at2"/>
<evidence type="ECO:0000313" key="6">
    <source>
        <dbReference type="EMBL" id="KMO86296.1"/>
    </source>
</evidence>
<dbReference type="SMART" id="SM00382">
    <property type="entry name" value="AAA"/>
    <property type="match status" value="1"/>
</dbReference>
<protein>
    <recommendedName>
        <fullName evidence="5">ABC transporter domain-containing protein</fullName>
    </recommendedName>
</protein>
<keyword evidence="2" id="KW-0813">Transport</keyword>
<feature type="domain" description="ABC transporter" evidence="5">
    <location>
        <begin position="6"/>
        <end position="253"/>
    </location>
</feature>
<dbReference type="InterPro" id="IPR003439">
    <property type="entry name" value="ABC_transporter-like_ATP-bd"/>
</dbReference>
<dbReference type="PROSITE" id="PS50893">
    <property type="entry name" value="ABC_TRANSPORTER_2"/>
    <property type="match status" value="1"/>
</dbReference>
<dbReference type="PANTHER" id="PTHR43776:SF7">
    <property type="entry name" value="D,D-DIPEPTIDE TRANSPORT ATP-BINDING PROTEIN DDPF-RELATED"/>
    <property type="match status" value="1"/>
</dbReference>
<sequence>MKNPLLDVRHISQIFSLGAGQTIEAVHDVSFAIQAHETVGLIGESGCGKSTLARILMGLYEPAAGDIYFKDMHISDHAVRKTQRRIIQREMHMIFQDADGALNPRMTAADSIREGLILAGKWKNAKDGRQQIEELLRSVGLDRRYGQACPGELSGGQRQRVAIARCLGIAPSLIIADEPIAALDVSIQAQIINLLKDLQEQQHFSMLFIAHDLAVVRYISDRTAVMYGGRLVEISSTEELFQQPLHPYTKLLLASILKPDPAYERQKRVPAFDHSLLSLEGAMTEVMPGHFVLCHAGKA</sequence>
<dbReference type="InterPro" id="IPR050319">
    <property type="entry name" value="ABC_transp_ATP-bind"/>
</dbReference>
<comment type="caution">
    <text evidence="6">The sequence shown here is derived from an EMBL/GenBank/DDBJ whole genome shotgun (WGS) entry which is preliminary data.</text>
</comment>
<dbReference type="PANTHER" id="PTHR43776">
    <property type="entry name" value="TRANSPORT ATP-BINDING PROTEIN"/>
    <property type="match status" value="1"/>
</dbReference>
<dbReference type="PATRIC" id="fig|1122219.3.peg.1505"/>
<dbReference type="InterPro" id="IPR027417">
    <property type="entry name" value="P-loop_NTPase"/>
</dbReference>
<reference evidence="6 7" key="1">
    <citation type="submission" date="2015-06" db="EMBL/GenBank/DDBJ databases">
        <title>Draft genome sequence of beer spoilage bacterium Megasphaera cerevisiae type strain 20462.</title>
        <authorList>
            <person name="Kutumbaka K."/>
            <person name="Pasmowitz J."/>
            <person name="Mategko J."/>
            <person name="Reyes D."/>
            <person name="Friedrich A."/>
            <person name="Han S."/>
            <person name="Martens-Habbena W."/>
            <person name="Neal-McKinney J."/>
            <person name="Janagama H.K."/>
            <person name="Nadala C."/>
            <person name="Samadpour M."/>
        </authorList>
    </citation>
    <scope>NUCLEOTIDE SEQUENCE [LARGE SCALE GENOMIC DNA]</scope>
    <source>
        <strain evidence="6 7">DSM 20462</strain>
    </source>
</reference>
<dbReference type="GO" id="GO:0016887">
    <property type="term" value="F:ATP hydrolysis activity"/>
    <property type="evidence" value="ECO:0007669"/>
    <property type="project" value="InterPro"/>
</dbReference>
<dbReference type="AlphaFoldDB" id="A0A0J6ZN18"/>
<evidence type="ECO:0000256" key="3">
    <source>
        <dbReference type="ARBA" id="ARBA00022741"/>
    </source>
</evidence>
<dbReference type="Gene3D" id="3.40.50.300">
    <property type="entry name" value="P-loop containing nucleotide triphosphate hydrolases"/>
    <property type="match status" value="1"/>
</dbReference>
<dbReference type="InParanoid" id="A0A0J6ZN18"/>
<dbReference type="InterPro" id="IPR003593">
    <property type="entry name" value="AAA+_ATPase"/>
</dbReference>
<keyword evidence="3" id="KW-0547">Nucleotide-binding</keyword>
<keyword evidence="4" id="KW-0067">ATP-binding</keyword>
<dbReference type="SUPFAM" id="SSF52540">
    <property type="entry name" value="P-loop containing nucleoside triphosphate hydrolases"/>
    <property type="match status" value="1"/>
</dbReference>
<proteinExistence type="inferred from homology"/>
<evidence type="ECO:0000313" key="7">
    <source>
        <dbReference type="Proteomes" id="UP000036503"/>
    </source>
</evidence>
<dbReference type="PROSITE" id="PS00211">
    <property type="entry name" value="ABC_TRANSPORTER_1"/>
    <property type="match status" value="1"/>
</dbReference>
<dbReference type="InterPro" id="IPR017871">
    <property type="entry name" value="ABC_transporter-like_CS"/>
</dbReference>
<evidence type="ECO:0000259" key="5">
    <source>
        <dbReference type="PROSITE" id="PS50893"/>
    </source>
</evidence>
<accession>A0A0J6ZN18</accession>
<organism evidence="6 7">
    <name type="scientific">Megasphaera cerevisiae DSM 20462</name>
    <dbReference type="NCBI Taxonomy" id="1122219"/>
    <lineage>
        <taxon>Bacteria</taxon>
        <taxon>Bacillati</taxon>
        <taxon>Bacillota</taxon>
        <taxon>Negativicutes</taxon>
        <taxon>Veillonellales</taxon>
        <taxon>Veillonellaceae</taxon>
        <taxon>Megasphaera</taxon>
    </lineage>
</organism>
<dbReference type="EMBL" id="LEKT01000027">
    <property type="protein sequence ID" value="KMO86296.1"/>
    <property type="molecule type" value="Genomic_DNA"/>
</dbReference>
<dbReference type="Pfam" id="PF00005">
    <property type="entry name" value="ABC_tran"/>
    <property type="match status" value="1"/>
</dbReference>
<keyword evidence="7" id="KW-1185">Reference proteome</keyword>
<dbReference type="Proteomes" id="UP000036503">
    <property type="component" value="Unassembled WGS sequence"/>
</dbReference>
<dbReference type="CDD" id="cd03257">
    <property type="entry name" value="ABC_NikE_OppD_transporters"/>
    <property type="match status" value="1"/>
</dbReference>
<gene>
    <name evidence="6" type="ORF">AB840_09005</name>
</gene>
<dbReference type="GO" id="GO:0055085">
    <property type="term" value="P:transmembrane transport"/>
    <property type="evidence" value="ECO:0007669"/>
    <property type="project" value="UniProtKB-ARBA"/>
</dbReference>
<evidence type="ECO:0000256" key="1">
    <source>
        <dbReference type="ARBA" id="ARBA00005417"/>
    </source>
</evidence>
<dbReference type="GO" id="GO:0005524">
    <property type="term" value="F:ATP binding"/>
    <property type="evidence" value="ECO:0007669"/>
    <property type="project" value="UniProtKB-KW"/>
</dbReference>
<dbReference type="GO" id="GO:0015833">
    <property type="term" value="P:peptide transport"/>
    <property type="evidence" value="ECO:0007669"/>
    <property type="project" value="InterPro"/>
</dbReference>